<protein>
    <recommendedName>
        <fullName evidence="3">L1 transposable element RRM domain-containing protein</fullName>
    </recommendedName>
</protein>
<accession>A0AAD1R0T5</accession>
<evidence type="ECO:0008006" key="3">
    <source>
        <dbReference type="Google" id="ProtNLM"/>
    </source>
</evidence>
<dbReference type="Proteomes" id="UP001295444">
    <property type="component" value="Chromosome 01"/>
</dbReference>
<dbReference type="PANTHER" id="PTHR11505">
    <property type="entry name" value="L1 TRANSPOSABLE ELEMENT-RELATED"/>
    <property type="match status" value="1"/>
</dbReference>
<dbReference type="EMBL" id="OW240912">
    <property type="protein sequence ID" value="CAH2220820.1"/>
    <property type="molecule type" value="Genomic_DNA"/>
</dbReference>
<evidence type="ECO:0000313" key="1">
    <source>
        <dbReference type="EMBL" id="CAH2220820.1"/>
    </source>
</evidence>
<sequence length="183" mass="20621">MAPLNMGELRRLFKETSADIKAHTAAELEKQMVGLKDDIEVLTSRTDQAETHVSGLTQQTRAQAQNICAMQARVLQLEDGLEDLNNRSHRHNLRIRGLPETIAPDAILPNIKDIFQYVLLEASDQELTIERAHQALRPPTPNPNVPRDVMVKILLFPTKEKLMMTMQDQPPTFQGQPQHASST</sequence>
<reference evidence="1" key="1">
    <citation type="submission" date="2022-03" db="EMBL/GenBank/DDBJ databases">
        <authorList>
            <person name="Alioto T."/>
            <person name="Alioto T."/>
            <person name="Gomez Garrido J."/>
        </authorList>
    </citation>
    <scope>NUCLEOTIDE SEQUENCE</scope>
</reference>
<keyword evidence="2" id="KW-1185">Reference proteome</keyword>
<proteinExistence type="predicted"/>
<gene>
    <name evidence="1" type="ORF">PECUL_23A043827</name>
</gene>
<evidence type="ECO:0000313" key="2">
    <source>
        <dbReference type="Proteomes" id="UP001295444"/>
    </source>
</evidence>
<dbReference type="InterPro" id="IPR004244">
    <property type="entry name" value="Transposase_22"/>
</dbReference>
<name>A0AAD1R0T5_PELCU</name>
<dbReference type="Gene3D" id="3.30.70.1820">
    <property type="entry name" value="L1 transposable element, RRM domain"/>
    <property type="match status" value="1"/>
</dbReference>
<organism evidence="1 2">
    <name type="scientific">Pelobates cultripes</name>
    <name type="common">Western spadefoot toad</name>
    <dbReference type="NCBI Taxonomy" id="61616"/>
    <lineage>
        <taxon>Eukaryota</taxon>
        <taxon>Metazoa</taxon>
        <taxon>Chordata</taxon>
        <taxon>Craniata</taxon>
        <taxon>Vertebrata</taxon>
        <taxon>Euteleostomi</taxon>
        <taxon>Amphibia</taxon>
        <taxon>Batrachia</taxon>
        <taxon>Anura</taxon>
        <taxon>Pelobatoidea</taxon>
        <taxon>Pelobatidae</taxon>
        <taxon>Pelobates</taxon>
    </lineage>
</organism>
<dbReference type="AlphaFoldDB" id="A0AAD1R0T5"/>